<gene>
    <name evidence="3" type="ORF">Ahy_B06g084971</name>
</gene>
<dbReference type="InterPro" id="IPR019557">
    <property type="entry name" value="AminoTfrase-like_pln_mobile"/>
</dbReference>
<feature type="compositionally biased region" description="Low complexity" evidence="1">
    <location>
        <begin position="553"/>
        <end position="584"/>
    </location>
</feature>
<feature type="compositionally biased region" description="Polar residues" evidence="1">
    <location>
        <begin position="595"/>
        <end position="609"/>
    </location>
</feature>
<reference evidence="3 4" key="1">
    <citation type="submission" date="2019-01" db="EMBL/GenBank/DDBJ databases">
        <title>Sequencing of cultivated peanut Arachis hypogaea provides insights into genome evolution and oil improvement.</title>
        <authorList>
            <person name="Chen X."/>
        </authorList>
    </citation>
    <scope>NUCLEOTIDE SEQUENCE [LARGE SCALE GENOMIC DNA]</scope>
    <source>
        <strain evidence="4">cv. Fuhuasheng</strain>
        <tissue evidence="3">Leaves</tissue>
    </source>
</reference>
<sequence length="620" mass="69226">MRRQQGMRLDDRYVPYLQMAGLYHLARLNDRWFRLDEVLVSAFVERWRPETHTFHMPFGECTITLQDVAYQLGLPVDGRYVSGCLSEFHIYIDGGRPPWVWFQELLGVIPPPSQLFADKSGNRIHIRWLPYVARLEELGAYSWGSAALAWLYQCMCRVANRHVVKLAGPLQLLQSWIFWRFPQFRPAGYETFSWPLASRWAGYNPSGNEKGPRVQMWRLRIDRLQSREFIWMPYSSPDVLQVLHPEVLEPRHMAVWRSVTALIYFAVIEWHQIDRVLPQFGGVQAPPRPALNIDFLMSKDGRGGDRWFPSSMPKWHAYWDARQDSVLRFDVVADPGPSHEFLQWWSQHGKRFLAADTQLGDPRSVPIPVEASQRGPGRVPDMDPPDDVPDRRRVERRMGVGTRRSQRQWRWPDHRARRGADHGDDDDDQPGHVGGGTHDGGTSTHDGDHGGEWYGTGLGDGADTGDAGPGSGHLGDYFVGVPADDQAEQGGTPWRISGSQWADFVGSDSLVGDFGSPRFLDEITAIMQGDVTPRRGGQTSGIQPPLDVDLNETSSPLSSSIVSGSTSSSSGSPNSPSPTPTGGTPCKGFGRTSKDPTSSRTPSFKSTANDGEATSWAAGS</sequence>
<feature type="region of interest" description="Disordered" evidence="1">
    <location>
        <begin position="530"/>
        <end position="620"/>
    </location>
</feature>
<feature type="domain" description="Aminotransferase-like plant mobile" evidence="2">
    <location>
        <begin position="114"/>
        <end position="346"/>
    </location>
</feature>
<dbReference type="PANTHER" id="PTHR46033:SF8">
    <property type="entry name" value="PROTEIN MAINTENANCE OF MERISTEMS-LIKE"/>
    <property type="match status" value="1"/>
</dbReference>
<dbReference type="EMBL" id="SDMP01000016">
    <property type="protein sequence ID" value="RYR05119.1"/>
    <property type="molecule type" value="Genomic_DNA"/>
</dbReference>
<name>A0A444YT69_ARAHY</name>
<feature type="compositionally biased region" description="Basic and acidic residues" evidence="1">
    <location>
        <begin position="410"/>
        <end position="422"/>
    </location>
</feature>
<dbReference type="GO" id="GO:0010073">
    <property type="term" value="P:meristem maintenance"/>
    <property type="evidence" value="ECO:0007669"/>
    <property type="project" value="InterPro"/>
</dbReference>
<organism evidence="3 4">
    <name type="scientific">Arachis hypogaea</name>
    <name type="common">Peanut</name>
    <dbReference type="NCBI Taxonomy" id="3818"/>
    <lineage>
        <taxon>Eukaryota</taxon>
        <taxon>Viridiplantae</taxon>
        <taxon>Streptophyta</taxon>
        <taxon>Embryophyta</taxon>
        <taxon>Tracheophyta</taxon>
        <taxon>Spermatophyta</taxon>
        <taxon>Magnoliopsida</taxon>
        <taxon>eudicotyledons</taxon>
        <taxon>Gunneridae</taxon>
        <taxon>Pentapetalae</taxon>
        <taxon>rosids</taxon>
        <taxon>fabids</taxon>
        <taxon>Fabales</taxon>
        <taxon>Fabaceae</taxon>
        <taxon>Papilionoideae</taxon>
        <taxon>50 kb inversion clade</taxon>
        <taxon>dalbergioids sensu lato</taxon>
        <taxon>Dalbergieae</taxon>
        <taxon>Pterocarpus clade</taxon>
        <taxon>Arachis</taxon>
    </lineage>
</organism>
<dbReference type="Pfam" id="PF10536">
    <property type="entry name" value="PMD"/>
    <property type="match status" value="2"/>
</dbReference>
<keyword evidence="4" id="KW-1185">Reference proteome</keyword>
<feature type="region of interest" description="Disordered" evidence="1">
    <location>
        <begin position="359"/>
        <end position="495"/>
    </location>
</feature>
<comment type="caution">
    <text evidence="3">The sequence shown here is derived from an EMBL/GenBank/DDBJ whole genome shotgun (WGS) entry which is preliminary data.</text>
</comment>
<evidence type="ECO:0000259" key="2">
    <source>
        <dbReference type="Pfam" id="PF10536"/>
    </source>
</evidence>
<dbReference type="PANTHER" id="PTHR46033">
    <property type="entry name" value="PROTEIN MAIN-LIKE 2"/>
    <property type="match status" value="1"/>
</dbReference>
<dbReference type="InterPro" id="IPR044824">
    <property type="entry name" value="MAIN-like"/>
</dbReference>
<evidence type="ECO:0000313" key="4">
    <source>
        <dbReference type="Proteomes" id="UP000289738"/>
    </source>
</evidence>
<feature type="compositionally biased region" description="Gly residues" evidence="1">
    <location>
        <begin position="452"/>
        <end position="473"/>
    </location>
</feature>
<dbReference type="Proteomes" id="UP000289738">
    <property type="component" value="Chromosome B06"/>
</dbReference>
<evidence type="ECO:0000313" key="3">
    <source>
        <dbReference type="EMBL" id="RYR05119.1"/>
    </source>
</evidence>
<evidence type="ECO:0000256" key="1">
    <source>
        <dbReference type="SAM" id="MobiDB-lite"/>
    </source>
</evidence>
<feature type="compositionally biased region" description="Basic and acidic residues" evidence="1">
    <location>
        <begin position="388"/>
        <end position="398"/>
    </location>
</feature>
<proteinExistence type="predicted"/>
<accession>A0A444YT69</accession>
<protein>
    <recommendedName>
        <fullName evidence="2">Aminotransferase-like plant mobile domain-containing protein</fullName>
    </recommendedName>
</protein>
<dbReference type="AlphaFoldDB" id="A0A444YT69"/>
<feature type="domain" description="Aminotransferase-like plant mobile" evidence="2">
    <location>
        <begin position="21"/>
        <end position="84"/>
    </location>
</feature>